<evidence type="ECO:0000313" key="3">
    <source>
        <dbReference type="Proteomes" id="UP000007842"/>
    </source>
</evidence>
<organism evidence="2 3">
    <name type="scientific">Streptantibioticus cattleyicolor (strain ATCC 35852 / DSM 46488 / JCM 4925 / NBRC 14057 / NRRL 8057)</name>
    <name type="common">Streptomyces cattleya</name>
    <dbReference type="NCBI Taxonomy" id="1003195"/>
    <lineage>
        <taxon>Bacteria</taxon>
        <taxon>Bacillati</taxon>
        <taxon>Actinomycetota</taxon>
        <taxon>Actinomycetes</taxon>
        <taxon>Kitasatosporales</taxon>
        <taxon>Streptomycetaceae</taxon>
        <taxon>Streptantibioticus</taxon>
    </lineage>
</organism>
<reference evidence="3" key="1">
    <citation type="submission" date="2011-12" db="EMBL/GenBank/DDBJ databases">
        <title>Complete genome sequence of Streptomyces cattleya strain DSM 46488.</title>
        <authorList>
            <person name="Ou H.-Y."/>
            <person name="Li P."/>
            <person name="Zhao C."/>
            <person name="O'Hagan D."/>
            <person name="Deng Z."/>
        </authorList>
    </citation>
    <scope>NUCLEOTIDE SEQUENCE [LARGE SCALE GENOMIC DNA]</scope>
    <source>
        <strain evidence="3">ATCC 35852 / DSM 46488 / JCM 4925 / NBRC 14057 / NRRL 8057</strain>
    </source>
</reference>
<dbReference type="Proteomes" id="UP000007842">
    <property type="component" value="Chromosome"/>
</dbReference>
<accession>G8WS41</accession>
<dbReference type="KEGG" id="scy:SCATT_24300"/>
<feature type="compositionally biased region" description="Polar residues" evidence="1">
    <location>
        <begin position="43"/>
        <end position="63"/>
    </location>
</feature>
<dbReference type="AlphaFoldDB" id="G8WS41"/>
<evidence type="ECO:0000313" key="2">
    <source>
        <dbReference type="EMBL" id="AEW94801.1"/>
    </source>
</evidence>
<protein>
    <submittedName>
        <fullName evidence="2">Uncharacterized protein</fullName>
    </submittedName>
</protein>
<name>G8WS41_STREN</name>
<gene>
    <name evidence="2" type="ordered locus">SCATT_24300</name>
</gene>
<keyword evidence="3" id="KW-1185">Reference proteome</keyword>
<dbReference type="EMBL" id="CP003219">
    <property type="protein sequence ID" value="AEW94801.1"/>
    <property type="molecule type" value="Genomic_DNA"/>
</dbReference>
<proteinExistence type="predicted"/>
<dbReference type="HOGENOM" id="CLU_2883859_0_0_11"/>
<sequence length="63" mass="6973">MKWSSRTSGVPRAPWCPGADCSGPRWRPRRTIRPSAGSFPTAVRTSPTRSFCHSQRQSANAND</sequence>
<dbReference type="PATRIC" id="fig|1003195.29.peg.2436"/>
<evidence type="ECO:0000256" key="1">
    <source>
        <dbReference type="SAM" id="MobiDB-lite"/>
    </source>
</evidence>
<feature type="region of interest" description="Disordered" evidence="1">
    <location>
        <begin position="1"/>
        <end position="63"/>
    </location>
</feature>